<evidence type="ECO:0000256" key="3">
    <source>
        <dbReference type="ARBA" id="ARBA00022692"/>
    </source>
</evidence>
<evidence type="ECO:0000256" key="7">
    <source>
        <dbReference type="ARBA" id="ARBA00023303"/>
    </source>
</evidence>
<comment type="subcellular location">
    <subcellularLocation>
        <location evidence="1">Membrane</location>
        <topology evidence="1">Multi-pass membrane protein</topology>
    </subcellularLocation>
</comment>
<evidence type="ECO:0000313" key="11">
    <source>
        <dbReference type="Proteomes" id="UP001209535"/>
    </source>
</evidence>
<accession>A0ABT2X759</accession>
<name>A0ABT2X759_9RHOB</name>
<feature type="transmembrane region" description="Helical" evidence="8">
    <location>
        <begin position="78"/>
        <end position="103"/>
    </location>
</feature>
<keyword evidence="4 8" id="KW-1133">Transmembrane helix</keyword>
<proteinExistence type="predicted"/>
<dbReference type="Pfam" id="PF07885">
    <property type="entry name" value="Ion_trans_2"/>
    <property type="match status" value="1"/>
</dbReference>
<keyword evidence="6 8" id="KW-0472">Membrane</keyword>
<feature type="domain" description="Potassium channel" evidence="9">
    <location>
        <begin position="30"/>
        <end position="103"/>
    </location>
</feature>
<evidence type="ECO:0000313" key="10">
    <source>
        <dbReference type="EMBL" id="MCU9849791.1"/>
    </source>
</evidence>
<keyword evidence="7 10" id="KW-0407">Ion channel</keyword>
<gene>
    <name evidence="10" type="ORF">OEZ60_17475</name>
</gene>
<dbReference type="PANTHER" id="PTHR11003">
    <property type="entry name" value="POTASSIUM CHANNEL, SUBFAMILY K"/>
    <property type="match status" value="1"/>
</dbReference>
<keyword evidence="11" id="KW-1185">Reference proteome</keyword>
<evidence type="ECO:0000256" key="6">
    <source>
        <dbReference type="ARBA" id="ARBA00023136"/>
    </source>
</evidence>
<dbReference type="SUPFAM" id="SSF81324">
    <property type="entry name" value="Voltage-gated potassium channels"/>
    <property type="match status" value="1"/>
</dbReference>
<evidence type="ECO:0000256" key="4">
    <source>
        <dbReference type="ARBA" id="ARBA00022989"/>
    </source>
</evidence>
<evidence type="ECO:0000256" key="8">
    <source>
        <dbReference type="SAM" id="Phobius"/>
    </source>
</evidence>
<organism evidence="10 11">
    <name type="scientific">Albidovulum salinarum</name>
    <dbReference type="NCBI Taxonomy" id="2984153"/>
    <lineage>
        <taxon>Bacteria</taxon>
        <taxon>Pseudomonadati</taxon>
        <taxon>Pseudomonadota</taxon>
        <taxon>Alphaproteobacteria</taxon>
        <taxon>Rhodobacterales</taxon>
        <taxon>Paracoccaceae</taxon>
        <taxon>Albidovulum</taxon>
    </lineage>
</organism>
<keyword evidence="3 8" id="KW-0812">Transmembrane</keyword>
<feature type="transmembrane region" description="Helical" evidence="8">
    <location>
        <begin position="49"/>
        <end position="66"/>
    </location>
</feature>
<dbReference type="GO" id="GO:0034220">
    <property type="term" value="P:monoatomic ion transmembrane transport"/>
    <property type="evidence" value="ECO:0007669"/>
    <property type="project" value="UniProtKB-KW"/>
</dbReference>
<reference evidence="10 11" key="1">
    <citation type="submission" date="2022-10" db="EMBL/GenBank/DDBJ databases">
        <title>Defluviimonas sp. nov., isolated from ocean surface sediments.</title>
        <authorList>
            <person name="He W."/>
            <person name="Wang L."/>
            <person name="Zhang D.-F."/>
        </authorList>
    </citation>
    <scope>NUCLEOTIDE SEQUENCE [LARGE SCALE GENOMIC DNA]</scope>
    <source>
        <strain evidence="10 11">WL0024</strain>
    </source>
</reference>
<comment type="caution">
    <text evidence="10">The sequence shown here is derived from an EMBL/GenBank/DDBJ whole genome shotgun (WGS) entry which is preliminary data.</text>
</comment>
<dbReference type="Proteomes" id="UP001209535">
    <property type="component" value="Unassembled WGS sequence"/>
</dbReference>
<dbReference type="InterPro" id="IPR013099">
    <property type="entry name" value="K_chnl_dom"/>
</dbReference>
<feature type="transmembrane region" description="Helical" evidence="8">
    <location>
        <begin position="24"/>
        <end position="42"/>
    </location>
</feature>
<sequence length="107" mass="11917">MVPFFLTLARLFRAIRRSWGDPAFRTTVTLVFATVLSGTVFYHNVEGWSWLDALYFCVATMSTVGYGDFAPQTDAGKIFTIAFMLLGIGLFVALVGQIANALIRRKE</sequence>
<dbReference type="PANTHER" id="PTHR11003:SF291">
    <property type="entry name" value="IP11374P"/>
    <property type="match status" value="1"/>
</dbReference>
<evidence type="ECO:0000256" key="5">
    <source>
        <dbReference type="ARBA" id="ARBA00023065"/>
    </source>
</evidence>
<evidence type="ECO:0000256" key="2">
    <source>
        <dbReference type="ARBA" id="ARBA00022448"/>
    </source>
</evidence>
<dbReference type="InterPro" id="IPR003938">
    <property type="entry name" value="K_chnl_volt-dep_EAG/ELK/ERG"/>
</dbReference>
<dbReference type="InterPro" id="IPR003280">
    <property type="entry name" value="2pore_dom_K_chnl"/>
</dbReference>
<dbReference type="EMBL" id="JAOVQO010000018">
    <property type="protein sequence ID" value="MCU9849791.1"/>
    <property type="molecule type" value="Genomic_DNA"/>
</dbReference>
<dbReference type="PRINTS" id="PR01463">
    <property type="entry name" value="EAGCHANLFMLY"/>
</dbReference>
<protein>
    <submittedName>
        <fullName evidence="10">Potassium channel family protein</fullName>
    </submittedName>
</protein>
<keyword evidence="2" id="KW-0813">Transport</keyword>
<dbReference type="Gene3D" id="1.10.287.70">
    <property type="match status" value="1"/>
</dbReference>
<keyword evidence="5" id="KW-0406">Ion transport</keyword>
<dbReference type="RefSeq" id="WP_263338984.1">
    <property type="nucleotide sequence ID" value="NZ_JAOVQO010000018.1"/>
</dbReference>
<evidence type="ECO:0000256" key="1">
    <source>
        <dbReference type="ARBA" id="ARBA00004141"/>
    </source>
</evidence>
<evidence type="ECO:0000259" key="9">
    <source>
        <dbReference type="Pfam" id="PF07885"/>
    </source>
</evidence>